<dbReference type="InterPro" id="IPR027417">
    <property type="entry name" value="P-loop_NTPase"/>
</dbReference>
<dbReference type="Pfam" id="PF07728">
    <property type="entry name" value="AAA_5"/>
    <property type="match status" value="1"/>
</dbReference>
<dbReference type="InterPro" id="IPR011704">
    <property type="entry name" value="ATPase_dyneun-rel_AAA"/>
</dbReference>
<sequence>MKYSEIVSAAELVIEANDVPLIIGESGIGKTALAKEIAKRNNYILITIDANLLKEGEIGGLPTVNNGKTIYATHSKLVEVSKIIEDNRKVLLFIDELNRCEHAVQQELMNLILNREINGYNLPSGVKIIAAMNPSNKYENFRDSEYAVVDMDPAQEDRFVWLEMDVDVKEWIKWGMSKEGNIDEDIIEFIGIFPEYLNTPNSNESIKATPRSYERVSKAYKLYKNNKEKYSLDVFLSTVKGNLGVNISTDFASFINSKKKPMIKAEEVFGFDILPSYIKERLEKENNSRLYILAKSCLGYLENLKDFNNELSVFGELLKYYPRDLRLGIMKEIKNEGSKKVYESLLDKEEFLDAFFSIYEY</sequence>
<dbReference type="CDD" id="cd00009">
    <property type="entry name" value="AAA"/>
    <property type="match status" value="1"/>
</dbReference>
<organism evidence="2 3">
    <name type="scientific">Clostridium moniliforme</name>
    <dbReference type="NCBI Taxonomy" id="39489"/>
    <lineage>
        <taxon>Bacteria</taxon>
        <taxon>Bacillati</taxon>
        <taxon>Bacillota</taxon>
        <taxon>Clostridia</taxon>
        <taxon>Eubacteriales</taxon>
        <taxon>Clostridiaceae</taxon>
        <taxon>Clostridium</taxon>
    </lineage>
</organism>
<dbReference type="SMART" id="SM00382">
    <property type="entry name" value="AAA"/>
    <property type="match status" value="1"/>
</dbReference>
<gene>
    <name evidence="2" type="ORF">J2Z53_000779</name>
</gene>
<dbReference type="Proteomes" id="UP000783390">
    <property type="component" value="Unassembled WGS sequence"/>
</dbReference>
<dbReference type="Gene3D" id="3.40.50.300">
    <property type="entry name" value="P-loop containing nucleotide triphosphate hydrolases"/>
    <property type="match status" value="1"/>
</dbReference>
<comment type="caution">
    <text evidence="2">The sequence shown here is derived from an EMBL/GenBank/DDBJ whole genome shotgun (WGS) entry which is preliminary data.</text>
</comment>
<name>A0ABS4EYX3_9CLOT</name>
<evidence type="ECO:0000313" key="2">
    <source>
        <dbReference type="EMBL" id="MBP1889198.1"/>
    </source>
</evidence>
<reference evidence="2 3" key="1">
    <citation type="submission" date="2021-03" db="EMBL/GenBank/DDBJ databases">
        <title>Genomic Encyclopedia of Type Strains, Phase IV (KMG-IV): sequencing the most valuable type-strain genomes for metagenomic binning, comparative biology and taxonomic classification.</title>
        <authorList>
            <person name="Goeker M."/>
        </authorList>
    </citation>
    <scope>NUCLEOTIDE SEQUENCE [LARGE SCALE GENOMIC DNA]</scope>
    <source>
        <strain evidence="2 3">DSM 3984</strain>
    </source>
</reference>
<feature type="domain" description="AAA+ ATPase" evidence="1">
    <location>
        <begin position="16"/>
        <end position="152"/>
    </location>
</feature>
<dbReference type="RefSeq" id="WP_209795917.1">
    <property type="nucleotide sequence ID" value="NZ_JAGGJZ010000002.1"/>
</dbReference>
<dbReference type="SUPFAM" id="SSF52540">
    <property type="entry name" value="P-loop containing nucleoside triphosphate hydrolases"/>
    <property type="match status" value="1"/>
</dbReference>
<accession>A0ABS4EYX3</accession>
<evidence type="ECO:0000259" key="1">
    <source>
        <dbReference type="SMART" id="SM00382"/>
    </source>
</evidence>
<proteinExistence type="predicted"/>
<protein>
    <recommendedName>
        <fullName evidence="1">AAA+ ATPase domain-containing protein</fullName>
    </recommendedName>
</protein>
<dbReference type="EMBL" id="JAGGJZ010000002">
    <property type="protein sequence ID" value="MBP1889198.1"/>
    <property type="molecule type" value="Genomic_DNA"/>
</dbReference>
<dbReference type="InterPro" id="IPR003593">
    <property type="entry name" value="AAA+_ATPase"/>
</dbReference>
<evidence type="ECO:0000313" key="3">
    <source>
        <dbReference type="Proteomes" id="UP000783390"/>
    </source>
</evidence>
<keyword evidence="3" id="KW-1185">Reference proteome</keyword>